<organism evidence="1 2">
    <name type="scientific">Acidithiobacillus thiooxidans</name>
    <name type="common">Thiobacillus thiooxidans</name>
    <dbReference type="NCBI Taxonomy" id="930"/>
    <lineage>
        <taxon>Bacteria</taxon>
        <taxon>Pseudomonadati</taxon>
        <taxon>Pseudomonadota</taxon>
        <taxon>Acidithiobacillia</taxon>
        <taxon>Acidithiobacillales</taxon>
        <taxon>Acidithiobacillaceae</taxon>
        <taxon>Acidithiobacillus</taxon>
    </lineage>
</organism>
<evidence type="ECO:0000313" key="1">
    <source>
        <dbReference type="EMBL" id="OCX69429.1"/>
    </source>
</evidence>
<proteinExistence type="predicted"/>
<dbReference type="InterPro" id="IPR010927">
    <property type="entry name" value="T4SS_TraH"/>
</dbReference>
<protein>
    <recommendedName>
        <fullName evidence="3">Conjugal transfer protein TraH</fullName>
    </recommendedName>
</protein>
<reference evidence="1 2" key="1">
    <citation type="journal article" date="2016" name="Int. J. Mol. Sci.">
        <title>Comparative genomics of the extreme acidophile Acidithiobacillus thiooxidans reveals intraspecific divergence and niche adaptation.</title>
        <authorList>
            <person name="Zhang X."/>
            <person name="Feng X."/>
            <person name="Tao J."/>
            <person name="Ma L."/>
            <person name="Xiao Y."/>
            <person name="Liang Y."/>
            <person name="Liu X."/>
            <person name="Yin H."/>
        </authorList>
    </citation>
    <scope>NUCLEOTIDE SEQUENCE [LARGE SCALE GENOMIC DNA]</scope>
    <source>
        <strain evidence="1 2">A02</strain>
    </source>
</reference>
<name>A0A1C2I0B2_ACITH</name>
<accession>A0A1C2I0B2</accession>
<evidence type="ECO:0008006" key="3">
    <source>
        <dbReference type="Google" id="ProtNLM"/>
    </source>
</evidence>
<gene>
    <name evidence="1" type="ORF">A6P07_16570</name>
</gene>
<comment type="caution">
    <text evidence="1">The sequence shown here is derived from an EMBL/GenBank/DDBJ whole genome shotgun (WGS) entry which is preliminary data.</text>
</comment>
<dbReference type="EMBL" id="LWSA01000247">
    <property type="protein sequence ID" value="OCX69429.1"/>
    <property type="molecule type" value="Genomic_DNA"/>
</dbReference>
<dbReference type="RefSeq" id="WP_024892383.1">
    <property type="nucleotide sequence ID" value="NZ_LWSA01000247.1"/>
</dbReference>
<sequence>MSSLWQLTRRFITVLLMVSFPLLTLYPDQAAAMGAGSAFNSLLGNADTSTTTPGYYQTEARNAFVAGGFDVHFANNSFQLINITPPSFSAGCGGVSMFFGGFSFISGAQFSALVQNILQAAIGYAIQLAIQTLCPACEAVLQVLQKAAQMANSLANNTCQMAKDAVNEGASLLGLQGLGSDSSNGGSATTPGASSQCAKDQASSGNGSGFLSSINSGVCQFAASADAHLTSWMASLNGPAQSQQADKHADEFGNLTYESLRAAGVSSWEDIDILMSLIGTEVVAPPSSCVGNTSCPAATTSDKPLPFVGMSKNLKPLVLDYLCGSVNSAALDTDPSNESFCETMDGTTSSSVPENSAWSLLQNTPVYYCGGVASSPAVSWPSTDIPMMNGTMGDCTMVEKSTIEAVSSGEVSPTEQNSSGWSSFSQQGFLVYVTNTLDGAVNAVTNNQPLSPQVIQLIQKAPFPLYQVIDLAAVYPSTATQLINSASQTIALLLTEKLLINVMHNVMDASQISNINAKTISLAGAMNVLSSIREEQSKVTQRALNLNDYELQMMTEVRQIQRLIQDQVMQEGVMGNQQYSQALMSGITLGSGPNNQG</sequence>
<dbReference type="AlphaFoldDB" id="A0A1C2I0B2"/>
<dbReference type="Pfam" id="PF06122">
    <property type="entry name" value="TraH"/>
    <property type="match status" value="2"/>
</dbReference>
<evidence type="ECO:0000313" key="2">
    <source>
        <dbReference type="Proteomes" id="UP000094893"/>
    </source>
</evidence>
<dbReference type="Proteomes" id="UP000094893">
    <property type="component" value="Unassembled WGS sequence"/>
</dbReference>